<feature type="transmembrane region" description="Helical" evidence="1">
    <location>
        <begin position="83"/>
        <end position="103"/>
    </location>
</feature>
<evidence type="ECO:0000313" key="5">
    <source>
        <dbReference type="Proteomes" id="UP000702954"/>
    </source>
</evidence>
<feature type="transmembrane region" description="Helical" evidence="1">
    <location>
        <begin position="136"/>
        <end position="159"/>
    </location>
</feature>
<keyword evidence="1" id="KW-0812">Transmembrane</keyword>
<keyword evidence="1" id="KW-0472">Membrane</keyword>
<evidence type="ECO:0000313" key="3">
    <source>
        <dbReference type="EMBL" id="TCS69341.1"/>
    </source>
</evidence>
<organism evidence="3 4">
    <name type="scientific">Faecalimonas umbilicata</name>
    <dbReference type="NCBI Taxonomy" id="1912855"/>
    <lineage>
        <taxon>Bacteria</taxon>
        <taxon>Bacillati</taxon>
        <taxon>Bacillota</taxon>
        <taxon>Clostridia</taxon>
        <taxon>Lachnospirales</taxon>
        <taxon>Lachnospiraceae</taxon>
        <taxon>Faecalimonas</taxon>
    </lineage>
</organism>
<proteinExistence type="predicted"/>
<dbReference type="RefSeq" id="WP_116442280.1">
    <property type="nucleotide sequence ID" value="NZ_BHEO01000008.1"/>
</dbReference>
<dbReference type="SUPFAM" id="SSF103473">
    <property type="entry name" value="MFS general substrate transporter"/>
    <property type="match status" value="1"/>
</dbReference>
<dbReference type="EMBL" id="SLZV01000004">
    <property type="protein sequence ID" value="TCS69341.1"/>
    <property type="molecule type" value="Genomic_DNA"/>
</dbReference>
<feature type="transmembrane region" description="Helical" evidence="1">
    <location>
        <begin position="198"/>
        <end position="222"/>
    </location>
</feature>
<gene>
    <name evidence="3" type="ORF">EDD74_10497</name>
    <name evidence="2" type="ORF">FAEUMB_28350</name>
</gene>
<dbReference type="Proteomes" id="UP000702954">
    <property type="component" value="Unassembled WGS sequence"/>
</dbReference>
<protein>
    <recommendedName>
        <fullName evidence="6">Zinc ribbon protein</fullName>
    </recommendedName>
</protein>
<evidence type="ECO:0000313" key="4">
    <source>
        <dbReference type="Proteomes" id="UP000294613"/>
    </source>
</evidence>
<dbReference type="InterPro" id="IPR036259">
    <property type="entry name" value="MFS_trans_sf"/>
</dbReference>
<dbReference type="AlphaFoldDB" id="A0A4R3JT12"/>
<feature type="transmembrane region" description="Helical" evidence="1">
    <location>
        <begin position="166"/>
        <end position="192"/>
    </location>
</feature>
<dbReference type="EMBL" id="BHEO01000008">
    <property type="protein sequence ID" value="GBU06294.1"/>
    <property type="molecule type" value="Genomic_DNA"/>
</dbReference>
<name>A0A4R3JT12_9FIRM</name>
<keyword evidence="5" id="KW-1185">Reference proteome</keyword>
<feature type="transmembrane region" description="Helical" evidence="1">
    <location>
        <begin position="110"/>
        <end position="130"/>
    </location>
</feature>
<evidence type="ECO:0000313" key="2">
    <source>
        <dbReference type="EMBL" id="GBU06294.1"/>
    </source>
</evidence>
<comment type="caution">
    <text evidence="3">The sequence shown here is derived from an EMBL/GenBank/DDBJ whole genome shotgun (WGS) entry which is preliminary data.</text>
</comment>
<dbReference type="Proteomes" id="UP000294613">
    <property type="component" value="Unassembled WGS sequence"/>
</dbReference>
<evidence type="ECO:0008006" key="6">
    <source>
        <dbReference type="Google" id="ProtNLM"/>
    </source>
</evidence>
<keyword evidence="1" id="KW-1133">Transmembrane helix</keyword>
<evidence type="ECO:0000256" key="1">
    <source>
        <dbReference type="SAM" id="Phobius"/>
    </source>
</evidence>
<reference evidence="2 5" key="1">
    <citation type="journal article" date="2018" name="Int. J. Syst. Evol. Microbiol.">
        <title>Draft Genome Sequence of Faecalimonas umbilicata JCM 30896T, an Acetate-Producing Bacterium Isolated from Human Feces.</title>
        <authorList>
            <person name="Sakamoto M."/>
            <person name="Ikeyama N."/>
            <person name="Yuki M."/>
            <person name="Ohkuma M."/>
        </authorList>
    </citation>
    <scope>NUCLEOTIDE SEQUENCE [LARGE SCALE GENOMIC DNA]</scope>
    <source>
        <strain evidence="2 5">EGH7</strain>
    </source>
</reference>
<sequence length="234" mass="26391">MAYCVNCGVKLEETLTKCPLCNTPVYHPQEEKTERKVPPYPSERGTVEKVKRTDLAILLIVLFGSTAVGCGLLNLFVYKGSLWSLYVIGACLVFLVFSIPIMVYRKLPYILMVLIDGCAVLFYLALVAWVNHGMDWYVQIAVPVILLGTVLVAVLLYVYQHVSRSILFTAMVVVIEMAVFCAGIDLSVYYYLYEKFCLTWSAAVVVCAAIIAVSLITVMRISRLREEVRRRMHI</sequence>
<dbReference type="Pfam" id="PF19845">
    <property type="entry name" value="DUF6320"/>
    <property type="match status" value="1"/>
</dbReference>
<accession>A0A4R3JT12</accession>
<feature type="transmembrane region" description="Helical" evidence="1">
    <location>
        <begin position="55"/>
        <end position="77"/>
    </location>
</feature>
<reference evidence="3 4" key="2">
    <citation type="submission" date="2019-03" db="EMBL/GenBank/DDBJ databases">
        <title>Genomic Encyclopedia of Type Strains, Phase IV (KMG-IV): sequencing the most valuable type-strain genomes for metagenomic binning, comparative biology and taxonomic classification.</title>
        <authorList>
            <person name="Goeker M."/>
        </authorList>
    </citation>
    <scope>NUCLEOTIDE SEQUENCE [LARGE SCALE GENOMIC DNA]</scope>
    <source>
        <strain evidence="3 4">DSM 103426</strain>
    </source>
</reference>
<dbReference type="InterPro" id="IPR046283">
    <property type="entry name" value="DUF6320"/>
</dbReference>